<accession>A0A7H0H8H9</accession>
<feature type="domain" description="N-acetyltransferase" evidence="1">
    <location>
        <begin position="1"/>
        <end position="97"/>
    </location>
</feature>
<dbReference type="PANTHER" id="PTHR31435:SF10">
    <property type="entry name" value="BSR4717 PROTEIN"/>
    <property type="match status" value="1"/>
</dbReference>
<reference evidence="3 4" key="1">
    <citation type="submission" date="2020-08" db="EMBL/GenBank/DDBJ databases">
        <title>Genome sequence of Tessaracoccus defluvii JCM 17540T.</title>
        <authorList>
            <person name="Hyun D.-W."/>
            <person name="Bae J.-W."/>
        </authorList>
    </citation>
    <scope>NUCLEOTIDE SEQUENCE [LARGE SCALE GENOMIC DNA]</scope>
    <source>
        <strain evidence="3 4">JCM 17540</strain>
    </source>
</reference>
<evidence type="ECO:0000313" key="3">
    <source>
        <dbReference type="EMBL" id="QNP56845.1"/>
    </source>
</evidence>
<dbReference type="PROSITE" id="PS51729">
    <property type="entry name" value="GNAT_YJDJ"/>
    <property type="match status" value="1"/>
</dbReference>
<evidence type="ECO:0000259" key="2">
    <source>
        <dbReference type="PROSITE" id="PS51729"/>
    </source>
</evidence>
<evidence type="ECO:0000313" key="4">
    <source>
        <dbReference type="Proteomes" id="UP000516117"/>
    </source>
</evidence>
<keyword evidence="3" id="KW-0808">Transferase</keyword>
<dbReference type="InterPro" id="IPR000182">
    <property type="entry name" value="GNAT_dom"/>
</dbReference>
<dbReference type="AlphaFoldDB" id="A0A7H0H8H9"/>
<dbReference type="KEGG" id="tdf:H9L22_05710"/>
<dbReference type="SUPFAM" id="SSF55729">
    <property type="entry name" value="Acyl-CoA N-acyltransferases (Nat)"/>
    <property type="match status" value="1"/>
</dbReference>
<dbReference type="Pfam" id="PF14542">
    <property type="entry name" value="Acetyltransf_CG"/>
    <property type="match status" value="1"/>
</dbReference>
<dbReference type="RefSeq" id="WP_187721944.1">
    <property type="nucleotide sequence ID" value="NZ_BAABBL010000003.1"/>
</dbReference>
<dbReference type="Proteomes" id="UP000516117">
    <property type="component" value="Chromosome"/>
</dbReference>
<dbReference type="GO" id="GO:0016747">
    <property type="term" value="F:acyltransferase activity, transferring groups other than amino-acyl groups"/>
    <property type="evidence" value="ECO:0007669"/>
    <property type="project" value="InterPro"/>
</dbReference>
<proteinExistence type="predicted"/>
<dbReference type="InterPro" id="IPR016181">
    <property type="entry name" value="Acyl_CoA_acyltransferase"/>
</dbReference>
<dbReference type="EMBL" id="CP060789">
    <property type="protein sequence ID" value="QNP56845.1"/>
    <property type="molecule type" value="Genomic_DNA"/>
</dbReference>
<dbReference type="InterPro" id="IPR045057">
    <property type="entry name" value="Gcn5-rel_NAT"/>
</dbReference>
<organism evidence="3 4">
    <name type="scientific">Tessaracoccus defluvii</name>
    <dbReference type="NCBI Taxonomy" id="1285901"/>
    <lineage>
        <taxon>Bacteria</taxon>
        <taxon>Bacillati</taxon>
        <taxon>Actinomycetota</taxon>
        <taxon>Actinomycetes</taxon>
        <taxon>Propionibacteriales</taxon>
        <taxon>Propionibacteriaceae</taxon>
        <taxon>Tessaracoccus</taxon>
    </lineage>
</organism>
<protein>
    <submittedName>
        <fullName evidence="3">N-acetyltransferase</fullName>
    </submittedName>
</protein>
<dbReference type="CDD" id="cd04301">
    <property type="entry name" value="NAT_SF"/>
    <property type="match status" value="1"/>
</dbReference>
<name>A0A7H0H8H9_9ACTN</name>
<keyword evidence="4" id="KW-1185">Reference proteome</keyword>
<evidence type="ECO:0000259" key="1">
    <source>
        <dbReference type="PROSITE" id="PS51186"/>
    </source>
</evidence>
<sequence length="97" mass="10644">MADDITLAHHPAENRYELTVDGVLAGRVEYVEDDGVIDMQHTIVDPAFGGRGLGGRIVEYALTDARERGLRVVPTCSFISRFIDTHPDYQDLVTVGG</sequence>
<dbReference type="Gene3D" id="3.40.630.30">
    <property type="match status" value="1"/>
</dbReference>
<dbReference type="PANTHER" id="PTHR31435">
    <property type="entry name" value="PROTEIN NATD1"/>
    <property type="match status" value="1"/>
</dbReference>
<gene>
    <name evidence="3" type="ORF">H9L22_05710</name>
</gene>
<dbReference type="InterPro" id="IPR031165">
    <property type="entry name" value="GNAT_YJDJ"/>
</dbReference>
<feature type="domain" description="N-acetyltransferase" evidence="2">
    <location>
        <begin position="8"/>
        <end position="94"/>
    </location>
</feature>
<dbReference type="PROSITE" id="PS51186">
    <property type="entry name" value="GNAT"/>
    <property type="match status" value="1"/>
</dbReference>